<name>F0RQ20_DEIPM</name>
<protein>
    <submittedName>
        <fullName evidence="6">Bile acid:sodium symporter</fullName>
    </submittedName>
</protein>
<keyword evidence="7" id="KW-1185">Reference proteome</keyword>
<feature type="transmembrane region" description="Helical" evidence="5">
    <location>
        <begin position="136"/>
        <end position="160"/>
    </location>
</feature>
<keyword evidence="4 5" id="KW-0472">Membrane</keyword>
<dbReference type="InterPro" id="IPR002657">
    <property type="entry name" value="BilAc:Na_symport/Acr3"/>
</dbReference>
<dbReference type="PANTHER" id="PTHR10361">
    <property type="entry name" value="SODIUM-BILE ACID COTRANSPORTER"/>
    <property type="match status" value="1"/>
</dbReference>
<dbReference type="Pfam" id="PF01758">
    <property type="entry name" value="SBF"/>
    <property type="match status" value="1"/>
</dbReference>
<keyword evidence="6" id="KW-0614">Plasmid</keyword>
<dbReference type="HOGENOM" id="CLU_034788_1_1_0"/>
<evidence type="ECO:0000256" key="4">
    <source>
        <dbReference type="ARBA" id="ARBA00023136"/>
    </source>
</evidence>
<dbReference type="EMBL" id="CP002537">
    <property type="protein sequence ID" value="ADY27222.1"/>
    <property type="molecule type" value="Genomic_DNA"/>
</dbReference>
<dbReference type="GO" id="GO:0016020">
    <property type="term" value="C:membrane"/>
    <property type="evidence" value="ECO:0007669"/>
    <property type="project" value="UniProtKB-SubCell"/>
</dbReference>
<sequence length="329" mass="34037">MTLPADQPSASAPDRAQRLAVTLFPVLVLLSGLLGYLLPGTFRPLAPLIPWGLGLIMFFMGATLTLPDFARIARQPLIVAAGVAAQYVIMPLLAWAVARALNLPPELAAGVILLGCVPGGTASNVVTYLARGDVALSVSLTTASTLLAPLMTPLLTLWLMGEATEVGFTTLMVSILKTVLLPVVLGVTVRVFFARGTTAVQPLLPWLSTAAISLIVAVIVGGSAERLAAAGLLVLVAVVLHNGLGLLLGYLVGRMMGLNAAAQRTLAFEVGMQNSGLAASLSTLHFSPLAALPAAVAAVWHNLSGAVLAASFARQPLPEERRPGGTQRI</sequence>
<feature type="transmembrane region" description="Helical" evidence="5">
    <location>
        <begin position="227"/>
        <end position="253"/>
    </location>
</feature>
<evidence type="ECO:0000256" key="5">
    <source>
        <dbReference type="SAM" id="Phobius"/>
    </source>
</evidence>
<feature type="transmembrane region" description="Helical" evidence="5">
    <location>
        <begin position="48"/>
        <end position="66"/>
    </location>
</feature>
<evidence type="ECO:0000313" key="7">
    <source>
        <dbReference type="Proteomes" id="UP000007718"/>
    </source>
</evidence>
<dbReference type="KEGG" id="dpt:Deipr_2091"/>
<dbReference type="Gene3D" id="1.20.1530.20">
    <property type="match status" value="1"/>
</dbReference>
<dbReference type="OrthoDB" id="9806785at2"/>
<accession>F0RQ20</accession>
<evidence type="ECO:0000256" key="2">
    <source>
        <dbReference type="ARBA" id="ARBA00022692"/>
    </source>
</evidence>
<evidence type="ECO:0000313" key="6">
    <source>
        <dbReference type="EMBL" id="ADY27222.1"/>
    </source>
</evidence>
<dbReference type="InterPro" id="IPR004710">
    <property type="entry name" value="Bilac:Na_transpt"/>
</dbReference>
<feature type="transmembrane region" description="Helical" evidence="5">
    <location>
        <begin position="166"/>
        <end position="191"/>
    </location>
</feature>
<dbReference type="Proteomes" id="UP000007718">
    <property type="component" value="Plasmid pDEIPR01"/>
</dbReference>
<dbReference type="AlphaFoldDB" id="F0RQ20"/>
<proteinExistence type="predicted"/>
<evidence type="ECO:0000256" key="3">
    <source>
        <dbReference type="ARBA" id="ARBA00022989"/>
    </source>
</evidence>
<reference evidence="6 7" key="1">
    <citation type="submission" date="2011-02" db="EMBL/GenBank/DDBJ databases">
        <title>The complete sequence of plasmid1 of Deinococcus proteolyticus DSM 20540.</title>
        <authorList>
            <consortium name="US DOE Joint Genome Institute (JGI-PGF)"/>
            <person name="Lucas S."/>
            <person name="Copeland A."/>
            <person name="Lapidus A."/>
            <person name="Bruce D."/>
            <person name="Goodwin L."/>
            <person name="Pitluck S."/>
            <person name="Kyrpides N."/>
            <person name="Mavromatis K."/>
            <person name="Pagani I."/>
            <person name="Ivanova N."/>
            <person name="Ovchinnikova G."/>
            <person name="Zeytun A."/>
            <person name="Detter J.C."/>
            <person name="Han C."/>
            <person name="Land M."/>
            <person name="Hauser L."/>
            <person name="Markowitz V."/>
            <person name="Cheng J.-F."/>
            <person name="Hugenholtz P."/>
            <person name="Woyke T."/>
            <person name="Wu D."/>
            <person name="Pukall R."/>
            <person name="Steenblock K."/>
            <person name="Brambilla E."/>
            <person name="Klenk H.-P."/>
            <person name="Eisen J.A."/>
        </authorList>
    </citation>
    <scope>NUCLEOTIDE SEQUENCE [LARGE SCALE GENOMIC DNA]</scope>
    <source>
        <strain evidence="7">ATCC 35074 / DSM 20540 / JCM 6276 / NBRC 101906 / NCIMB 13154 / VKM Ac-1939 / CCM 2703 / MRP</strain>
        <plasmid evidence="7">Plasmid pDEIPR01</plasmid>
    </source>
</reference>
<feature type="transmembrane region" description="Helical" evidence="5">
    <location>
        <begin position="203"/>
        <end position="221"/>
    </location>
</feature>
<comment type="subcellular location">
    <subcellularLocation>
        <location evidence="1">Membrane</location>
        <topology evidence="1">Multi-pass membrane protein</topology>
    </subcellularLocation>
</comment>
<organism evidence="6 7">
    <name type="scientific">Deinococcus proteolyticus (strain ATCC 35074 / DSM 20540 / JCM 6276 / NBRC 101906 / NCIMB 13154 / VKM Ac-1939 / CCM 2703 / MRP)</name>
    <dbReference type="NCBI Taxonomy" id="693977"/>
    <lineage>
        <taxon>Bacteria</taxon>
        <taxon>Thermotogati</taxon>
        <taxon>Deinococcota</taxon>
        <taxon>Deinococci</taxon>
        <taxon>Deinococcales</taxon>
        <taxon>Deinococcaceae</taxon>
        <taxon>Deinococcus</taxon>
    </lineage>
</organism>
<feature type="transmembrane region" description="Helical" evidence="5">
    <location>
        <begin position="78"/>
        <end position="101"/>
    </location>
</feature>
<keyword evidence="3 5" id="KW-1133">Transmembrane helix</keyword>
<keyword evidence="2 5" id="KW-0812">Transmembrane</keyword>
<geneLocation type="plasmid" evidence="6 7">
    <name>pDEIPR01</name>
</geneLocation>
<gene>
    <name evidence="6" type="ordered locus">Deipr_2091</name>
</gene>
<dbReference type="PANTHER" id="PTHR10361:SF28">
    <property type="entry name" value="P3 PROTEIN-RELATED"/>
    <property type="match status" value="1"/>
</dbReference>
<feature type="transmembrane region" description="Helical" evidence="5">
    <location>
        <begin position="21"/>
        <end position="42"/>
    </location>
</feature>
<dbReference type="InterPro" id="IPR038770">
    <property type="entry name" value="Na+/solute_symporter_sf"/>
</dbReference>
<dbReference type="RefSeq" id="WP_013622954.1">
    <property type="nucleotide sequence ID" value="NC_015169.1"/>
</dbReference>
<feature type="transmembrane region" description="Helical" evidence="5">
    <location>
        <begin position="107"/>
        <end position="129"/>
    </location>
</feature>
<evidence type="ECO:0000256" key="1">
    <source>
        <dbReference type="ARBA" id="ARBA00004141"/>
    </source>
</evidence>